<dbReference type="Pfam" id="PF06108">
    <property type="entry name" value="DUF952"/>
    <property type="match status" value="1"/>
</dbReference>
<dbReference type="RefSeq" id="WP_099385013.1">
    <property type="nucleotide sequence ID" value="NZ_PEBD01000012.1"/>
</dbReference>
<dbReference type="Proteomes" id="UP000225108">
    <property type="component" value="Unassembled WGS sequence"/>
</dbReference>
<dbReference type="PANTHER" id="PTHR34129">
    <property type="entry name" value="BLR1139 PROTEIN"/>
    <property type="match status" value="1"/>
</dbReference>
<proteinExistence type="predicted"/>
<gene>
    <name evidence="1" type="ORF">CSW57_23540</name>
</gene>
<dbReference type="Gene3D" id="3.20.170.20">
    <property type="entry name" value="Protein of unknown function DUF952"/>
    <property type="match status" value="1"/>
</dbReference>
<organism evidence="1 2">
    <name type="scientific">Williamsia marianensis</name>
    <dbReference type="NCBI Taxonomy" id="85044"/>
    <lineage>
        <taxon>Bacteria</taxon>
        <taxon>Bacillati</taxon>
        <taxon>Actinomycetota</taxon>
        <taxon>Actinomycetes</taxon>
        <taxon>Mycobacteriales</taxon>
        <taxon>Nocardiaceae</taxon>
        <taxon>Williamsia</taxon>
    </lineage>
</organism>
<accession>A0A2G3PI05</accession>
<sequence length="117" mass="13055">MSDGVHLVHLCSISDWLEARSSGVLEPESLTQQGFVHLSERTQVHIPANLLYRDHSDLVLLSIDPQRVGGEIVWEDGDPPSDDGTQFPHLYDSLPTSAVIGVERYEMDDSGRYPQLN</sequence>
<dbReference type="GO" id="GO:0016740">
    <property type="term" value="F:transferase activity"/>
    <property type="evidence" value="ECO:0007669"/>
    <property type="project" value="UniProtKB-KW"/>
</dbReference>
<reference evidence="1 2" key="1">
    <citation type="submission" date="2017-10" db="EMBL/GenBank/DDBJ databases">
        <title>The draft genome sequence of Williamsia sp. BULT 1.1 isolated from the semi-arid grassland soils from South Africa.</title>
        <authorList>
            <person name="Kabwe M.H."/>
            <person name="Govender N."/>
            <person name="Mutseka Lunga P."/>
            <person name="Vikram S."/>
            <person name="Makhalanyane T.P."/>
        </authorList>
    </citation>
    <scope>NUCLEOTIDE SEQUENCE [LARGE SCALE GENOMIC DNA]</scope>
    <source>
        <strain evidence="1 2">BULT 1.1</strain>
    </source>
</reference>
<protein>
    <submittedName>
        <fullName evidence="1">Glutathione S-transferase</fullName>
    </submittedName>
</protein>
<evidence type="ECO:0000313" key="2">
    <source>
        <dbReference type="Proteomes" id="UP000225108"/>
    </source>
</evidence>
<dbReference type="SUPFAM" id="SSF56399">
    <property type="entry name" value="ADP-ribosylation"/>
    <property type="match status" value="1"/>
</dbReference>
<name>A0A2G3PI05_WILMA</name>
<dbReference type="PANTHER" id="PTHR34129:SF1">
    <property type="entry name" value="DUF952 DOMAIN-CONTAINING PROTEIN"/>
    <property type="match status" value="1"/>
</dbReference>
<dbReference type="EMBL" id="PEBD01000012">
    <property type="protein sequence ID" value="PHV64752.1"/>
    <property type="molecule type" value="Genomic_DNA"/>
</dbReference>
<dbReference type="AlphaFoldDB" id="A0A2G3PI05"/>
<evidence type="ECO:0000313" key="1">
    <source>
        <dbReference type="EMBL" id="PHV64752.1"/>
    </source>
</evidence>
<comment type="caution">
    <text evidence="1">The sequence shown here is derived from an EMBL/GenBank/DDBJ whole genome shotgun (WGS) entry which is preliminary data.</text>
</comment>
<dbReference type="InterPro" id="IPR009297">
    <property type="entry name" value="DUF952"/>
</dbReference>
<keyword evidence="1" id="KW-0808">Transferase</keyword>